<feature type="compositionally biased region" description="Polar residues" evidence="7">
    <location>
        <begin position="370"/>
        <end position="398"/>
    </location>
</feature>
<dbReference type="PANTHER" id="PTHR47968:SF75">
    <property type="entry name" value="CENTROMERE-ASSOCIATED PROTEIN E"/>
    <property type="match status" value="1"/>
</dbReference>
<dbReference type="InterPro" id="IPR001752">
    <property type="entry name" value="Kinesin_motor_dom"/>
</dbReference>
<dbReference type="InterPro" id="IPR019821">
    <property type="entry name" value="Kinesin_motor_CS"/>
</dbReference>
<proteinExistence type="inferred from homology"/>
<feature type="binding site" evidence="5">
    <location>
        <begin position="94"/>
        <end position="101"/>
    </location>
    <ligand>
        <name>ATP</name>
        <dbReference type="ChEBI" id="CHEBI:30616"/>
    </ligand>
</feature>
<organism evidence="9 10">
    <name type="scientific">Chrysochromulina tobinii</name>
    <dbReference type="NCBI Taxonomy" id="1460289"/>
    <lineage>
        <taxon>Eukaryota</taxon>
        <taxon>Haptista</taxon>
        <taxon>Haptophyta</taxon>
        <taxon>Prymnesiophyceae</taxon>
        <taxon>Prymnesiales</taxon>
        <taxon>Chrysochromulinaceae</taxon>
        <taxon>Chrysochromulina</taxon>
    </lineage>
</organism>
<dbReference type="PROSITE" id="PS50067">
    <property type="entry name" value="KINESIN_MOTOR_2"/>
    <property type="match status" value="1"/>
</dbReference>
<evidence type="ECO:0000259" key="8">
    <source>
        <dbReference type="PROSITE" id="PS50067"/>
    </source>
</evidence>
<dbReference type="InterPro" id="IPR027417">
    <property type="entry name" value="P-loop_NTPase"/>
</dbReference>
<keyword evidence="3" id="KW-0175">Coiled coil</keyword>
<feature type="domain" description="Kinesin motor" evidence="8">
    <location>
        <begin position="10"/>
        <end position="370"/>
    </location>
</feature>
<accession>A0A0M0K269</accession>
<gene>
    <name evidence="9" type="ORF">Ctob_013078</name>
</gene>
<evidence type="ECO:0000256" key="6">
    <source>
        <dbReference type="RuleBase" id="RU000394"/>
    </source>
</evidence>
<comment type="caution">
    <text evidence="9">The sequence shown here is derived from an EMBL/GenBank/DDBJ whole genome shotgun (WGS) entry which is preliminary data.</text>
</comment>
<evidence type="ECO:0000256" key="5">
    <source>
        <dbReference type="PROSITE-ProRule" id="PRU00283"/>
    </source>
</evidence>
<dbReference type="GO" id="GO:0005524">
    <property type="term" value="F:ATP binding"/>
    <property type="evidence" value="ECO:0007669"/>
    <property type="project" value="UniProtKB-UniRule"/>
</dbReference>
<reference evidence="10" key="1">
    <citation type="journal article" date="2015" name="PLoS Genet.">
        <title>Genome Sequence and Transcriptome Analyses of Chrysochromulina tobin: Metabolic Tools for Enhanced Algal Fitness in the Prominent Order Prymnesiales (Haptophyceae).</title>
        <authorList>
            <person name="Hovde B.T."/>
            <person name="Deodato C.R."/>
            <person name="Hunsperger H.M."/>
            <person name="Ryken S.A."/>
            <person name="Yost W."/>
            <person name="Jha R.K."/>
            <person name="Patterson J."/>
            <person name="Monnat R.J. Jr."/>
            <person name="Barlow S.B."/>
            <person name="Starkenburg S.R."/>
            <person name="Cattolico R.A."/>
        </authorList>
    </citation>
    <scope>NUCLEOTIDE SEQUENCE</scope>
    <source>
        <strain evidence="10">CCMP291</strain>
    </source>
</reference>
<evidence type="ECO:0000256" key="7">
    <source>
        <dbReference type="SAM" id="MobiDB-lite"/>
    </source>
</evidence>
<dbReference type="Pfam" id="PF00225">
    <property type="entry name" value="Kinesin"/>
    <property type="match status" value="1"/>
</dbReference>
<evidence type="ECO:0000256" key="1">
    <source>
        <dbReference type="ARBA" id="ARBA00022741"/>
    </source>
</evidence>
<dbReference type="SMART" id="SM00129">
    <property type="entry name" value="KISc"/>
    <property type="match status" value="1"/>
</dbReference>
<name>A0A0M0K269_9EUKA</name>
<dbReference type="OrthoDB" id="3176171at2759"/>
<feature type="region of interest" description="Disordered" evidence="7">
    <location>
        <begin position="370"/>
        <end position="447"/>
    </location>
</feature>
<dbReference type="GO" id="GO:0003777">
    <property type="term" value="F:microtubule motor activity"/>
    <property type="evidence" value="ECO:0007669"/>
    <property type="project" value="InterPro"/>
</dbReference>
<comment type="similarity">
    <text evidence="5 6">Belongs to the TRAFAC class myosin-kinesin ATPase superfamily. Kinesin family.</text>
</comment>
<protein>
    <recommendedName>
        <fullName evidence="6">Kinesin-like protein</fullName>
    </recommendedName>
</protein>
<dbReference type="SUPFAM" id="SSF52540">
    <property type="entry name" value="P-loop containing nucleoside triphosphate hydrolases"/>
    <property type="match status" value="1"/>
</dbReference>
<dbReference type="PROSITE" id="PS00411">
    <property type="entry name" value="KINESIN_MOTOR_1"/>
    <property type="match status" value="1"/>
</dbReference>
<dbReference type="InterPro" id="IPR036961">
    <property type="entry name" value="Kinesin_motor_dom_sf"/>
</dbReference>
<keyword evidence="2 5" id="KW-0067">ATP-binding</keyword>
<evidence type="ECO:0000256" key="3">
    <source>
        <dbReference type="ARBA" id="ARBA00023054"/>
    </source>
</evidence>
<keyword evidence="10" id="KW-1185">Reference proteome</keyword>
<dbReference type="AlphaFoldDB" id="A0A0M0K269"/>
<dbReference type="PRINTS" id="PR00380">
    <property type="entry name" value="KINESINHEAVY"/>
</dbReference>
<keyword evidence="4 5" id="KW-0505">Motor protein</keyword>
<evidence type="ECO:0000256" key="2">
    <source>
        <dbReference type="ARBA" id="ARBA00022840"/>
    </source>
</evidence>
<dbReference type="PANTHER" id="PTHR47968">
    <property type="entry name" value="CENTROMERE PROTEIN E"/>
    <property type="match status" value="1"/>
</dbReference>
<dbReference type="EMBL" id="JWZX01001703">
    <property type="protein sequence ID" value="KOO32697.1"/>
    <property type="molecule type" value="Genomic_DNA"/>
</dbReference>
<evidence type="ECO:0000313" key="10">
    <source>
        <dbReference type="Proteomes" id="UP000037460"/>
    </source>
</evidence>
<dbReference type="Gene3D" id="3.40.850.10">
    <property type="entry name" value="Kinesin motor domain"/>
    <property type="match status" value="1"/>
</dbReference>
<dbReference type="GO" id="GO:0008017">
    <property type="term" value="F:microtubule binding"/>
    <property type="evidence" value="ECO:0007669"/>
    <property type="project" value="InterPro"/>
</dbReference>
<dbReference type="InterPro" id="IPR027640">
    <property type="entry name" value="Kinesin-like_fam"/>
</dbReference>
<evidence type="ECO:0000256" key="4">
    <source>
        <dbReference type="ARBA" id="ARBA00023175"/>
    </source>
</evidence>
<dbReference type="GO" id="GO:0005874">
    <property type="term" value="C:microtubule"/>
    <property type="evidence" value="ECO:0007669"/>
    <property type="project" value="UniProtKB-KW"/>
</dbReference>
<keyword evidence="6" id="KW-0493">Microtubule</keyword>
<evidence type="ECO:0000313" key="9">
    <source>
        <dbReference type="EMBL" id="KOO32697.1"/>
    </source>
</evidence>
<dbReference type="GO" id="GO:0007018">
    <property type="term" value="P:microtubule-based movement"/>
    <property type="evidence" value="ECO:0007669"/>
    <property type="project" value="InterPro"/>
</dbReference>
<dbReference type="Proteomes" id="UP000037460">
    <property type="component" value="Unassembled WGS sequence"/>
</dbReference>
<keyword evidence="1 5" id="KW-0547">Nucleotide-binding</keyword>
<sequence>MAANDKPPSAIRCCVRLRPDADSSAFDVDGCRLTVQREVLARAGRADWLADLQFTFADVFGAETSTAEVYERAVADVLPGVLLSGMHCTLMAYGQTSSGKTHTMLGDAAATTGPTSEPGLITLAIQDVLRQVGGDARGARRYRLRLSCLEVYNEQCNDLLAPERSNLKLFEKAGGVLVQGLSEYEFGMGALEEDLDALAVLLRAAERQRHVGATSANDRSSRSHLVCCLTVDSWEGGGGDESAACARQSTLQLVDLAGSERRQTSSGGDASQGVEGATINKSLLALSTIIHRLSDLARSELGVARSELGMAGSLLPLAHLPFRDSKLTRLLQPCLGGPAQALIVATVRPAAACLDESLATLRFGVRAQRVQNAPSNSPEAPQNGAQDGAQNGAQNGASKSAKVGTGSPSRRRAGDGAAPSNGLARLPLAPPGSSTPNTARSPAAAEEAAEAADAALIAALEEQLVSLLEGTGDCVRELIGVLGRAHRASRPGAQDGATQAAVVAMRARAAALDGEMLPRPRSGVAEAPMLLDERVRMLRRSREELCGQHDMLCHLLQARSRRVREWE</sequence>